<dbReference type="InterPro" id="IPR017853">
    <property type="entry name" value="GH"/>
</dbReference>
<dbReference type="Gene3D" id="3.20.20.80">
    <property type="entry name" value="Glycosidases"/>
    <property type="match status" value="1"/>
</dbReference>
<dbReference type="SUPFAM" id="SSF51445">
    <property type="entry name" value="(Trans)glycosidases"/>
    <property type="match status" value="1"/>
</dbReference>
<evidence type="ECO:0000259" key="1">
    <source>
        <dbReference type="Pfam" id="PF16116"/>
    </source>
</evidence>
<organism evidence="2 3">
    <name type="scientific">Armatimonas rosea</name>
    <dbReference type="NCBI Taxonomy" id="685828"/>
    <lineage>
        <taxon>Bacteria</taxon>
        <taxon>Bacillati</taxon>
        <taxon>Armatimonadota</taxon>
        <taxon>Armatimonadia</taxon>
        <taxon>Armatimonadales</taxon>
        <taxon>Armatimonadaceae</taxon>
        <taxon>Armatimonas</taxon>
    </lineage>
</organism>
<keyword evidence="3" id="KW-1185">Reference proteome</keyword>
<dbReference type="RefSeq" id="WP_184192233.1">
    <property type="nucleotide sequence ID" value="NZ_JACHGW010000001.1"/>
</dbReference>
<dbReference type="Proteomes" id="UP000520814">
    <property type="component" value="Unassembled WGS sequence"/>
</dbReference>
<dbReference type="EMBL" id="JACHGW010000001">
    <property type="protein sequence ID" value="MBB6048595.1"/>
    <property type="molecule type" value="Genomic_DNA"/>
</dbReference>
<dbReference type="InterPro" id="IPR032267">
    <property type="entry name" value="DUF4832"/>
</dbReference>
<evidence type="ECO:0000313" key="3">
    <source>
        <dbReference type="Proteomes" id="UP000520814"/>
    </source>
</evidence>
<accession>A0A7W9SLP0</accession>
<evidence type="ECO:0000313" key="2">
    <source>
        <dbReference type="EMBL" id="MBB6048595.1"/>
    </source>
</evidence>
<comment type="caution">
    <text evidence="2">The sequence shown here is derived from an EMBL/GenBank/DDBJ whole genome shotgun (WGS) entry which is preliminary data.</text>
</comment>
<reference evidence="2 3" key="1">
    <citation type="submission" date="2020-08" db="EMBL/GenBank/DDBJ databases">
        <title>Genomic Encyclopedia of Type Strains, Phase IV (KMG-IV): sequencing the most valuable type-strain genomes for metagenomic binning, comparative biology and taxonomic classification.</title>
        <authorList>
            <person name="Goeker M."/>
        </authorList>
    </citation>
    <scope>NUCLEOTIDE SEQUENCE [LARGE SCALE GENOMIC DNA]</scope>
    <source>
        <strain evidence="2 3">DSM 23562</strain>
    </source>
</reference>
<dbReference type="AlphaFoldDB" id="A0A7W9SLP0"/>
<protein>
    <recommendedName>
        <fullName evidence="1">DUF4832 domain-containing protein</fullName>
    </recommendedName>
</protein>
<dbReference type="Pfam" id="PF16116">
    <property type="entry name" value="DUF4832"/>
    <property type="match status" value="1"/>
</dbReference>
<name>A0A7W9SLP0_ARMRO</name>
<feature type="domain" description="DUF4832" evidence="1">
    <location>
        <begin position="200"/>
        <end position="399"/>
    </location>
</feature>
<sequence length="414" mass="46479">MAKTLSLPAGPAPLDNPLKGWCAYSDPGFVHALPVSLAYFYASWRELEPRPGVFAWEAFEKKWESPLARGKHVILRLFLEYPNEPTGLPQWVIDSGVKRTAYDTKEVGKGLCPSWDDPKLLEPLLRFIAAFGKRYNAHPRVAFLQLGTLGFWGEWHTWPVEKLMASLTTQKRVVAAYRAAFPDVPIHARYPYEGTNHAWLGYHDDMIPEDSLGTEAWQFLPSLTKAGRTENWKTAPLGGEMVPSAARKWLGEGWPTLQKAVEQLHFSWIGPYCPAIEKDLPPEQKARADTLVRRMGYSFRLTQLTYGTAAHGALELTLDGINEGVAPFYRDWPLEVGLLDETSRVVARIRPITDLRRWLPGPFSVKASLPSPPKLPKLRLAVRVVDPWEGAAQPLRFANALPVVAGGWTELTQL</sequence>
<proteinExistence type="predicted"/>
<gene>
    <name evidence="2" type="ORF">HNQ39_000357</name>
</gene>